<dbReference type="AlphaFoldDB" id="A0A8K0P4T3"/>
<dbReference type="GO" id="GO:0016887">
    <property type="term" value="F:ATP hydrolysis activity"/>
    <property type="evidence" value="ECO:0007669"/>
    <property type="project" value="InterPro"/>
</dbReference>
<dbReference type="Pfam" id="PF00004">
    <property type="entry name" value="AAA"/>
    <property type="match status" value="1"/>
</dbReference>
<feature type="region of interest" description="Disordered" evidence="8">
    <location>
        <begin position="48"/>
        <end position="70"/>
    </location>
</feature>
<dbReference type="GO" id="GO:0005524">
    <property type="term" value="F:ATP binding"/>
    <property type="evidence" value="ECO:0007669"/>
    <property type="project" value="UniProtKB-KW"/>
</dbReference>
<keyword evidence="5" id="KW-0067">ATP-binding</keyword>
<dbReference type="InterPro" id="IPR050304">
    <property type="entry name" value="MT-severing_AAA_ATPase"/>
</dbReference>
<evidence type="ECO:0000256" key="2">
    <source>
        <dbReference type="ARBA" id="ARBA00022490"/>
    </source>
</evidence>
<comment type="caution">
    <text evidence="10">The sequence shown here is derived from an EMBL/GenBank/DDBJ whole genome shotgun (WGS) entry which is preliminary data.</text>
</comment>
<dbReference type="EMBL" id="KZ308611">
    <property type="protein sequence ID" value="KAG8232323.1"/>
    <property type="molecule type" value="Genomic_DNA"/>
</dbReference>
<keyword evidence="2" id="KW-0963">Cytoplasm</keyword>
<dbReference type="PANTHER" id="PTHR23074:SF78">
    <property type="entry name" value="KATANIN P60 ATPASE-CONTAINING SUBUNIT A-LIKE 2"/>
    <property type="match status" value="1"/>
</dbReference>
<accession>A0A8K0P4T3</accession>
<evidence type="ECO:0000259" key="9">
    <source>
        <dbReference type="Pfam" id="PF00004"/>
    </source>
</evidence>
<dbReference type="PANTHER" id="PTHR23074">
    <property type="entry name" value="AAA DOMAIN-CONTAINING"/>
    <property type="match status" value="1"/>
</dbReference>
<reference evidence="10" key="2">
    <citation type="submission" date="2017-10" db="EMBL/GenBank/DDBJ databases">
        <title>Ladona fulva Genome sequencing and assembly.</title>
        <authorList>
            <person name="Murali S."/>
            <person name="Richards S."/>
            <person name="Bandaranaike D."/>
            <person name="Bellair M."/>
            <person name="Blankenburg K."/>
            <person name="Chao H."/>
            <person name="Dinh H."/>
            <person name="Doddapaneni H."/>
            <person name="Dugan-Rocha S."/>
            <person name="Elkadiri S."/>
            <person name="Gnanaolivu R."/>
            <person name="Hernandez B."/>
            <person name="Skinner E."/>
            <person name="Javaid M."/>
            <person name="Lee S."/>
            <person name="Li M."/>
            <person name="Ming W."/>
            <person name="Munidasa M."/>
            <person name="Muniz J."/>
            <person name="Nguyen L."/>
            <person name="Hughes D."/>
            <person name="Osuji N."/>
            <person name="Pu L.-L."/>
            <person name="Puazo M."/>
            <person name="Qu C."/>
            <person name="Quiroz J."/>
            <person name="Raj R."/>
            <person name="Weissenberger G."/>
            <person name="Xin Y."/>
            <person name="Zou X."/>
            <person name="Han Y."/>
            <person name="Worley K."/>
            <person name="Muzny D."/>
            <person name="Gibbs R."/>
        </authorList>
    </citation>
    <scope>NUCLEOTIDE SEQUENCE</scope>
    <source>
        <strain evidence="10">Sampled in the wild</strain>
    </source>
</reference>
<keyword evidence="11" id="KW-1185">Reference proteome</keyword>
<keyword evidence="6" id="KW-0206">Cytoskeleton</keyword>
<evidence type="ECO:0000256" key="5">
    <source>
        <dbReference type="ARBA" id="ARBA00022840"/>
    </source>
</evidence>
<sequence length="301" mass="34047">MMNEAPVCKTYSVCDNIDLYTILQEYESYYYLRFQKYPKICKKSTQLEKNNDASGSQRKKISNRPTSCTIDSKQSSVPMIKNKCNPLKNYGDREIPDLGLTVFPLETSAKQFSSASSNIEKNIISDATTTFEDNFNHFGVIGTDIAKELVVENPKVHWKDIIGHGDAKKILKEAVLYPLQYPELFTGLLGPWKGKSLLAKAVATECNTRLISISPSLVTSKWRGDSEKLIKVLFEVARRNAPSTILIEEIDALIGKRDSALEHEASRRMKTELLIQMDKLVHQNSVHEEKVFILATSNIPW</sequence>
<evidence type="ECO:0000256" key="6">
    <source>
        <dbReference type="ARBA" id="ARBA00023212"/>
    </source>
</evidence>
<proteinExistence type="predicted"/>
<dbReference type="OrthoDB" id="191529at2759"/>
<dbReference type="GO" id="GO:0016853">
    <property type="term" value="F:isomerase activity"/>
    <property type="evidence" value="ECO:0007669"/>
    <property type="project" value="UniProtKB-KW"/>
</dbReference>
<feature type="domain" description="ATPase AAA-type core" evidence="9">
    <location>
        <begin position="194"/>
        <end position="300"/>
    </location>
</feature>
<dbReference type="GO" id="GO:0005819">
    <property type="term" value="C:spindle"/>
    <property type="evidence" value="ECO:0007669"/>
    <property type="project" value="UniProtKB-SubCell"/>
</dbReference>
<evidence type="ECO:0000256" key="1">
    <source>
        <dbReference type="ARBA" id="ARBA00004186"/>
    </source>
</evidence>
<organism evidence="10 11">
    <name type="scientific">Ladona fulva</name>
    <name type="common">Scarce chaser dragonfly</name>
    <name type="synonym">Libellula fulva</name>
    <dbReference type="NCBI Taxonomy" id="123851"/>
    <lineage>
        <taxon>Eukaryota</taxon>
        <taxon>Metazoa</taxon>
        <taxon>Ecdysozoa</taxon>
        <taxon>Arthropoda</taxon>
        <taxon>Hexapoda</taxon>
        <taxon>Insecta</taxon>
        <taxon>Pterygota</taxon>
        <taxon>Palaeoptera</taxon>
        <taxon>Odonata</taxon>
        <taxon>Epiprocta</taxon>
        <taxon>Anisoptera</taxon>
        <taxon>Libelluloidea</taxon>
        <taxon>Libellulidae</taxon>
        <taxon>Ladona</taxon>
    </lineage>
</organism>
<dbReference type="Gene3D" id="3.40.50.300">
    <property type="entry name" value="P-loop containing nucleotide triphosphate hydrolases"/>
    <property type="match status" value="1"/>
</dbReference>
<gene>
    <name evidence="10" type="ORF">J437_LFUL009422</name>
</gene>
<evidence type="ECO:0000256" key="4">
    <source>
        <dbReference type="ARBA" id="ARBA00022741"/>
    </source>
</evidence>
<dbReference type="InterPro" id="IPR003959">
    <property type="entry name" value="ATPase_AAA_core"/>
</dbReference>
<keyword evidence="4" id="KW-0547">Nucleotide-binding</keyword>
<dbReference type="InterPro" id="IPR027417">
    <property type="entry name" value="P-loop_NTPase"/>
</dbReference>
<evidence type="ECO:0000313" key="10">
    <source>
        <dbReference type="EMBL" id="KAG8232323.1"/>
    </source>
</evidence>
<evidence type="ECO:0000313" key="11">
    <source>
        <dbReference type="Proteomes" id="UP000792457"/>
    </source>
</evidence>
<evidence type="ECO:0000256" key="8">
    <source>
        <dbReference type="SAM" id="MobiDB-lite"/>
    </source>
</evidence>
<name>A0A8K0P4T3_LADFU</name>
<dbReference type="SUPFAM" id="SSF52540">
    <property type="entry name" value="P-loop containing nucleoside triphosphate hydrolases"/>
    <property type="match status" value="1"/>
</dbReference>
<comment type="subcellular location">
    <subcellularLocation>
        <location evidence="1">Cytoplasm</location>
        <location evidence="1">Cytoskeleton</location>
        <location evidence="1">Spindle</location>
    </subcellularLocation>
</comment>
<protein>
    <recommendedName>
        <fullName evidence="9">ATPase AAA-type core domain-containing protein</fullName>
    </recommendedName>
</protein>
<dbReference type="GO" id="GO:0005874">
    <property type="term" value="C:microtubule"/>
    <property type="evidence" value="ECO:0007669"/>
    <property type="project" value="UniProtKB-KW"/>
</dbReference>
<dbReference type="Proteomes" id="UP000792457">
    <property type="component" value="Unassembled WGS sequence"/>
</dbReference>
<keyword evidence="7" id="KW-0413">Isomerase</keyword>
<evidence type="ECO:0000256" key="7">
    <source>
        <dbReference type="ARBA" id="ARBA00023235"/>
    </source>
</evidence>
<reference evidence="10" key="1">
    <citation type="submission" date="2013-04" db="EMBL/GenBank/DDBJ databases">
        <authorList>
            <person name="Qu J."/>
            <person name="Murali S.C."/>
            <person name="Bandaranaike D."/>
            <person name="Bellair M."/>
            <person name="Blankenburg K."/>
            <person name="Chao H."/>
            <person name="Dinh H."/>
            <person name="Doddapaneni H."/>
            <person name="Downs B."/>
            <person name="Dugan-Rocha S."/>
            <person name="Elkadiri S."/>
            <person name="Gnanaolivu R.D."/>
            <person name="Hernandez B."/>
            <person name="Javaid M."/>
            <person name="Jayaseelan J.C."/>
            <person name="Lee S."/>
            <person name="Li M."/>
            <person name="Ming W."/>
            <person name="Munidasa M."/>
            <person name="Muniz J."/>
            <person name="Nguyen L."/>
            <person name="Ongeri F."/>
            <person name="Osuji N."/>
            <person name="Pu L.-L."/>
            <person name="Puazo M."/>
            <person name="Qu C."/>
            <person name="Quiroz J."/>
            <person name="Raj R."/>
            <person name="Weissenberger G."/>
            <person name="Xin Y."/>
            <person name="Zou X."/>
            <person name="Han Y."/>
            <person name="Richards S."/>
            <person name="Worley K."/>
            <person name="Muzny D."/>
            <person name="Gibbs R."/>
        </authorList>
    </citation>
    <scope>NUCLEOTIDE SEQUENCE</scope>
    <source>
        <strain evidence="10">Sampled in the wild</strain>
    </source>
</reference>
<evidence type="ECO:0000256" key="3">
    <source>
        <dbReference type="ARBA" id="ARBA00022701"/>
    </source>
</evidence>
<keyword evidence="3" id="KW-0493">Microtubule</keyword>